<accession>A0A7W4UUN8</accession>
<evidence type="ECO:0000259" key="1">
    <source>
        <dbReference type="Pfam" id="PF13454"/>
    </source>
</evidence>
<dbReference type="InterPro" id="IPR036188">
    <property type="entry name" value="FAD/NAD-bd_sf"/>
</dbReference>
<dbReference type="Proteomes" id="UP000538196">
    <property type="component" value="Unassembled WGS sequence"/>
</dbReference>
<evidence type="ECO:0000313" key="2">
    <source>
        <dbReference type="EMBL" id="MBB2966078.1"/>
    </source>
</evidence>
<dbReference type="PANTHER" id="PTHR40254">
    <property type="entry name" value="BLR0577 PROTEIN"/>
    <property type="match status" value="1"/>
</dbReference>
<organism evidence="2 3">
    <name type="scientific">Leifsonia aquatica</name>
    <name type="common">Corynebacterium aquaticum</name>
    <dbReference type="NCBI Taxonomy" id="144185"/>
    <lineage>
        <taxon>Bacteria</taxon>
        <taxon>Bacillati</taxon>
        <taxon>Actinomycetota</taxon>
        <taxon>Actinomycetes</taxon>
        <taxon>Micrococcales</taxon>
        <taxon>Microbacteriaceae</taxon>
        <taxon>Leifsonia</taxon>
    </lineage>
</organism>
<dbReference type="AlphaFoldDB" id="A0A7W4UUN8"/>
<reference evidence="2 3" key="1">
    <citation type="submission" date="2020-08" db="EMBL/GenBank/DDBJ databases">
        <title>Sequencing the genomes of 1000 actinobacteria strains.</title>
        <authorList>
            <person name="Klenk H.-P."/>
        </authorList>
    </citation>
    <scope>NUCLEOTIDE SEQUENCE [LARGE SCALE GENOMIC DNA]</scope>
    <source>
        <strain evidence="2 3">DSM 20146</strain>
    </source>
</reference>
<proteinExistence type="predicted"/>
<dbReference type="InterPro" id="IPR052189">
    <property type="entry name" value="L-asp_N-monooxygenase_NS-form"/>
</dbReference>
<dbReference type="InterPro" id="IPR038732">
    <property type="entry name" value="HpyO/CreE_NAD-binding"/>
</dbReference>
<sequence length="634" mass="68419">MPSTAPPASVALVGAGPRAAGWLERFAAARSVRDDRPAVTVHLIDPFPHGAGRIWRRDQSPLLKLNSMVEDVTMFTDDSCTIEGPVRPGPSLLEWVEAVRAGSLDDAQIEDPLVAAELRGLRRGDFPTRRLQSHYLDWFLRRAVAALDTGVTVVLHRDRVRAVEGVEGPQTVHLASGAGLTVDAVVYALGHAGSEPVGESAEFEAFAARHRLDYLAPAFTADADLDAFGAGRTVAVRGFGLAAVDLIVLLTEGRGGLFVRDAGAGLRYVSSGLEPHLLIGSRRGVPYRSKISSQLVGEPPALRHLTPEAVAALAASPERLDFRDDVWPLIARELVHGYYRELFTGHPERVRLPWSTFVAELDRVGPEGGGYRALVARALRHPDDALHLDAFDRPLDGARFDDAEAVQEWVRTHLRTDLHHRTHPDHSATLGLFTALLHALFAIAPHLAGELWTEESRRRDVVGWWPGYFSYVASGPPGHRLEELIALSEAGIVRFAGAGIRVTADEEAGMFRVGSASVPDETEVTALIDAWLPVASAETSDEPALLDLVASGAGSVRHGQVRVSTEDSRLLRPDSSPHPARWAIGPFTTAPFAGAFSRPGTNALAFRENDRVARAVLDALTARTPAPAAASRET</sequence>
<dbReference type="RefSeq" id="WP_183428189.1">
    <property type="nucleotide sequence ID" value="NZ_JACHVP010000001.1"/>
</dbReference>
<keyword evidence="3" id="KW-1185">Reference proteome</keyword>
<evidence type="ECO:0000313" key="3">
    <source>
        <dbReference type="Proteomes" id="UP000538196"/>
    </source>
</evidence>
<feature type="domain" description="FAD-dependent urate hydroxylase HpyO/Asp monooxygenase CreE-like FAD/NAD(P)-binding" evidence="1">
    <location>
        <begin position="11"/>
        <end position="191"/>
    </location>
</feature>
<gene>
    <name evidence="2" type="ORF">FHX33_000810</name>
</gene>
<dbReference type="SUPFAM" id="SSF51905">
    <property type="entry name" value="FAD/NAD(P)-binding domain"/>
    <property type="match status" value="1"/>
</dbReference>
<protein>
    <submittedName>
        <fullName evidence="2">Putative NAD(P)/FAD-binding protein YdhS</fullName>
    </submittedName>
</protein>
<dbReference type="Gene3D" id="3.50.50.60">
    <property type="entry name" value="FAD/NAD(P)-binding domain"/>
    <property type="match status" value="1"/>
</dbReference>
<dbReference type="EMBL" id="JACHVP010000001">
    <property type="protein sequence ID" value="MBB2966078.1"/>
    <property type="molecule type" value="Genomic_DNA"/>
</dbReference>
<name>A0A7W4UUN8_LEIAQ</name>
<comment type="caution">
    <text evidence="2">The sequence shown here is derived from an EMBL/GenBank/DDBJ whole genome shotgun (WGS) entry which is preliminary data.</text>
</comment>
<dbReference type="PANTHER" id="PTHR40254:SF1">
    <property type="entry name" value="BLR0577 PROTEIN"/>
    <property type="match status" value="1"/>
</dbReference>
<dbReference type="Pfam" id="PF13454">
    <property type="entry name" value="NAD_binding_9"/>
    <property type="match status" value="1"/>
</dbReference>